<dbReference type="Gene3D" id="3.40.50.720">
    <property type="entry name" value="NAD(P)-binding Rossmann-like Domain"/>
    <property type="match status" value="1"/>
</dbReference>
<keyword evidence="3" id="KW-0274">FAD</keyword>
<evidence type="ECO:0000256" key="3">
    <source>
        <dbReference type="ARBA" id="ARBA00022827"/>
    </source>
</evidence>
<comment type="cofactor">
    <cofactor evidence="1">
        <name>FAD</name>
        <dbReference type="ChEBI" id="CHEBI:57692"/>
    </cofactor>
</comment>
<keyword evidence="8" id="KW-1185">Reference proteome</keyword>
<name>A0ABP8YJY1_9MICO</name>
<feature type="region of interest" description="Disordered" evidence="6">
    <location>
        <begin position="106"/>
        <end position="172"/>
    </location>
</feature>
<evidence type="ECO:0000313" key="8">
    <source>
        <dbReference type="Proteomes" id="UP001500956"/>
    </source>
</evidence>
<evidence type="ECO:0000256" key="5">
    <source>
        <dbReference type="ARBA" id="ARBA00023002"/>
    </source>
</evidence>
<dbReference type="PANTHER" id="PTHR48467:SF1">
    <property type="entry name" value="GLUTAMATE SYNTHASE 1 [NADH], CHLOROPLASTIC-LIKE"/>
    <property type="match status" value="1"/>
</dbReference>
<dbReference type="PRINTS" id="PR00419">
    <property type="entry name" value="ADXRDTASE"/>
</dbReference>
<protein>
    <recommendedName>
        <fullName evidence="9">FAD/NAD(P)-binding domain-containing protein</fullName>
    </recommendedName>
</protein>
<keyword evidence="5" id="KW-0560">Oxidoreductase</keyword>
<feature type="compositionally biased region" description="Basic and acidic residues" evidence="6">
    <location>
        <begin position="107"/>
        <end position="127"/>
    </location>
</feature>
<dbReference type="SUPFAM" id="SSF51971">
    <property type="entry name" value="Nucleotide-binding domain"/>
    <property type="match status" value="1"/>
</dbReference>
<keyword evidence="4" id="KW-0521">NADP</keyword>
<dbReference type="PANTHER" id="PTHR48467">
    <property type="entry name" value="GLUTAMATE SYNTHASE 1 [NADH], CHLOROPLASTIC-LIKE"/>
    <property type="match status" value="1"/>
</dbReference>
<accession>A0ABP8YJY1</accession>
<evidence type="ECO:0000256" key="6">
    <source>
        <dbReference type="SAM" id="MobiDB-lite"/>
    </source>
</evidence>
<evidence type="ECO:0000256" key="1">
    <source>
        <dbReference type="ARBA" id="ARBA00001974"/>
    </source>
</evidence>
<dbReference type="EMBL" id="BAABID010000009">
    <property type="protein sequence ID" value="GAA4730639.1"/>
    <property type="molecule type" value="Genomic_DNA"/>
</dbReference>
<organism evidence="7 8">
    <name type="scientific">Isoptericola chiayiensis</name>
    <dbReference type="NCBI Taxonomy" id="579446"/>
    <lineage>
        <taxon>Bacteria</taxon>
        <taxon>Bacillati</taxon>
        <taxon>Actinomycetota</taxon>
        <taxon>Actinomycetes</taxon>
        <taxon>Micrococcales</taxon>
        <taxon>Promicromonosporaceae</taxon>
        <taxon>Isoptericola</taxon>
    </lineage>
</organism>
<proteinExistence type="predicted"/>
<evidence type="ECO:0000256" key="4">
    <source>
        <dbReference type="ARBA" id="ARBA00022857"/>
    </source>
</evidence>
<feature type="compositionally biased region" description="Basic residues" evidence="6">
    <location>
        <begin position="137"/>
        <end position="166"/>
    </location>
</feature>
<dbReference type="RefSeq" id="WP_172150633.1">
    <property type="nucleotide sequence ID" value="NZ_BAABID010000009.1"/>
</dbReference>
<comment type="caution">
    <text evidence="7">The sequence shown here is derived from an EMBL/GenBank/DDBJ whole genome shotgun (WGS) entry which is preliminary data.</text>
</comment>
<dbReference type="Proteomes" id="UP001500956">
    <property type="component" value="Unassembled WGS sequence"/>
</dbReference>
<dbReference type="InterPro" id="IPR055275">
    <property type="entry name" value="Ferredox_Rdtase"/>
</dbReference>
<reference evidence="8" key="1">
    <citation type="journal article" date="2019" name="Int. J. Syst. Evol. Microbiol.">
        <title>The Global Catalogue of Microorganisms (GCM) 10K type strain sequencing project: providing services to taxonomists for standard genome sequencing and annotation.</title>
        <authorList>
            <consortium name="The Broad Institute Genomics Platform"/>
            <consortium name="The Broad Institute Genome Sequencing Center for Infectious Disease"/>
            <person name="Wu L."/>
            <person name="Ma J."/>
        </authorList>
    </citation>
    <scope>NUCLEOTIDE SEQUENCE [LARGE SCALE GENOMIC DNA]</scope>
    <source>
        <strain evidence="8">JCM 18063</strain>
    </source>
</reference>
<gene>
    <name evidence="7" type="ORF">GCM10023216_23120</name>
</gene>
<evidence type="ECO:0008006" key="9">
    <source>
        <dbReference type="Google" id="ProtNLM"/>
    </source>
</evidence>
<sequence length="172" mass="18519">MTGGARPLSVAVVGAGPAGVCTAGLLVELAPGTRVDVVERLPTPYGLVRYGVSPDHPKTRRIIDSLHGMLDHHDVALLANVEVGTDVTIDELRSVYDAVVVATGAQRDADRHDREHRVADGDPRQLERGGQAARDQARHRSAMPRASGRRRAAGPHPRHRRGRAPRRPLPSS</sequence>
<evidence type="ECO:0000313" key="7">
    <source>
        <dbReference type="EMBL" id="GAA4730639.1"/>
    </source>
</evidence>
<keyword evidence="2" id="KW-0285">Flavoprotein</keyword>
<evidence type="ECO:0000256" key="2">
    <source>
        <dbReference type="ARBA" id="ARBA00022630"/>
    </source>
</evidence>